<gene>
    <name evidence="10" type="ORF">Pen02_13630</name>
</gene>
<comment type="subcellular location">
    <subcellularLocation>
        <location evidence="1">Membrane</location>
        <topology evidence="1">Multi-pass membrane protein</topology>
    </subcellularLocation>
</comment>
<dbReference type="InterPro" id="IPR011547">
    <property type="entry name" value="SLC26A/SulP_dom"/>
</dbReference>
<evidence type="ECO:0000256" key="5">
    <source>
        <dbReference type="ARBA" id="ARBA00023136"/>
    </source>
</evidence>
<dbReference type="RefSeq" id="WP_203865049.1">
    <property type="nucleotide sequence ID" value="NZ_BONW01000004.1"/>
</dbReference>
<keyword evidence="5 8" id="KW-0472">Membrane</keyword>
<dbReference type="Pfam" id="PF00916">
    <property type="entry name" value="Sulfate_transp"/>
    <property type="match status" value="1"/>
</dbReference>
<proteinExistence type="inferred from homology"/>
<evidence type="ECO:0000256" key="1">
    <source>
        <dbReference type="ARBA" id="ARBA00004141"/>
    </source>
</evidence>
<feature type="region of interest" description="Disordered" evidence="7">
    <location>
        <begin position="535"/>
        <end position="555"/>
    </location>
</feature>
<dbReference type="InterPro" id="IPR001902">
    <property type="entry name" value="SLC26A/SulP_fam"/>
</dbReference>
<feature type="transmembrane region" description="Helical" evidence="8">
    <location>
        <begin position="170"/>
        <end position="190"/>
    </location>
</feature>
<evidence type="ECO:0000256" key="8">
    <source>
        <dbReference type="SAM" id="Phobius"/>
    </source>
</evidence>
<protein>
    <submittedName>
        <fullName evidence="10">Carbonic anhydrase</fullName>
    </submittedName>
</protein>
<comment type="caution">
    <text evidence="10">The sequence shown here is derived from an EMBL/GenBank/DDBJ whole genome shotgun (WGS) entry which is preliminary data.</text>
</comment>
<dbReference type="PANTHER" id="PTHR11814">
    <property type="entry name" value="SULFATE TRANSPORTER"/>
    <property type="match status" value="1"/>
</dbReference>
<dbReference type="InterPro" id="IPR036874">
    <property type="entry name" value="Carbonic_anhydrase_sf"/>
</dbReference>
<feature type="domain" description="SLC26A/SulP transporter" evidence="9">
    <location>
        <begin position="23"/>
        <end position="389"/>
    </location>
</feature>
<feature type="compositionally biased region" description="Basic and acidic residues" evidence="7">
    <location>
        <begin position="538"/>
        <end position="550"/>
    </location>
</feature>
<feature type="transmembrane region" description="Helical" evidence="8">
    <location>
        <begin position="94"/>
        <end position="116"/>
    </location>
</feature>
<feature type="transmembrane region" description="Helical" evidence="8">
    <location>
        <begin position="128"/>
        <end position="150"/>
    </location>
</feature>
<evidence type="ECO:0000256" key="4">
    <source>
        <dbReference type="ARBA" id="ARBA00022989"/>
    </source>
</evidence>
<accession>A0ABQ4DVD8</accession>
<dbReference type="SMART" id="SM00947">
    <property type="entry name" value="Pro_CA"/>
    <property type="match status" value="1"/>
</dbReference>
<organism evidence="10 11">
    <name type="scientific">Plantactinospora endophytica</name>
    <dbReference type="NCBI Taxonomy" id="673535"/>
    <lineage>
        <taxon>Bacteria</taxon>
        <taxon>Bacillati</taxon>
        <taxon>Actinomycetota</taxon>
        <taxon>Actinomycetes</taxon>
        <taxon>Micromonosporales</taxon>
        <taxon>Micromonosporaceae</taxon>
        <taxon>Plantactinospora</taxon>
    </lineage>
</organism>
<evidence type="ECO:0000259" key="9">
    <source>
        <dbReference type="Pfam" id="PF00916"/>
    </source>
</evidence>
<feature type="transmembrane region" description="Helical" evidence="8">
    <location>
        <begin position="245"/>
        <end position="265"/>
    </location>
</feature>
<keyword evidence="11" id="KW-1185">Reference proteome</keyword>
<feature type="transmembrane region" description="Helical" evidence="8">
    <location>
        <begin position="356"/>
        <end position="373"/>
    </location>
</feature>
<keyword evidence="4 8" id="KW-1133">Transmembrane helix</keyword>
<dbReference type="Proteomes" id="UP000646749">
    <property type="component" value="Unassembled WGS sequence"/>
</dbReference>
<dbReference type="EMBL" id="BONW01000004">
    <property type="protein sequence ID" value="GIG86427.1"/>
    <property type="molecule type" value="Genomic_DNA"/>
</dbReference>
<feature type="transmembrane region" description="Helical" evidence="8">
    <location>
        <begin position="385"/>
        <end position="416"/>
    </location>
</feature>
<feature type="transmembrane region" description="Helical" evidence="8">
    <location>
        <begin position="54"/>
        <end position="74"/>
    </location>
</feature>
<reference evidence="10 11" key="1">
    <citation type="submission" date="2021-01" db="EMBL/GenBank/DDBJ databases">
        <title>Whole genome shotgun sequence of Plantactinospora endophytica NBRC 110450.</title>
        <authorList>
            <person name="Komaki H."/>
            <person name="Tamura T."/>
        </authorList>
    </citation>
    <scope>NUCLEOTIDE SEQUENCE [LARGE SCALE GENOMIC DNA]</scope>
    <source>
        <strain evidence="10 11">NBRC 110450</strain>
    </source>
</reference>
<sequence length="779" mass="82027">MLPMSIGLADTSTRLRSWIRGNLRYDLPASLVVFLVAVPLSLGIAAASDAPVAAGLIAAVVGGVVAGLLGGSALQVTGPAAGLTVVVAELVGRFGWAATCAITVAAGLLQVAFGLCRVARTALALSPAIVHGMLAGIGVTIVLGQLHVLLGDEPGSTPIRNLLDLPAQLANLHDHAALIGLTVIGLLVLWPRLPGPVRRIPGPLVAVTLATLAAVVWNDVDLARVEMPGSLLAAVHLPALPDGDWSAVVAAVLTVAVIASVESLLSATAVDRLAADRAAPGDRPPRPTNLDREMIGQGVANSLSGLLGGLPVTGVIVRSSTNVNAGARTRGSAVLHGVWVLLFAVLLVVLVERIPMAALAGLLVVVGLQLVKISDIQRVRRHRELAVYVATALGVVVFNLLEGVLIGLALAVVLILRRVVWARVHAERVRATPAGREHWSVHVEGTLSFLAIPRLSVVLGRVPPGSAVELELATDYLDHAAFDHLDGWVRQHETTGGSVHLDQVGPAALRGDQPRPRRRIHALVPPRWFSPWSSWQARHPDNGGEPHLSEQADSPQAALRPLHVGVREYHRRSAARLLPFLTELTGRHRPNSLFLTCADARIVPNVITSSGPGDLFTVRNIGNLVPTDHVAESSVAAAVSYAVDVLSVPLLLVCGHSGCGAMQGLLGGRAEEESHVGRWLRWGRPSLAAWRAGHPVGSAAVADGRAEVDQLAMVNVARQVAVLREFLAARGVEPGKVSVHGLFFDIPTGLLLVLDEQRQRFTWPPHHELETSGAGFVRP</sequence>
<dbReference type="Pfam" id="PF00484">
    <property type="entry name" value="Pro_CA"/>
    <property type="match status" value="1"/>
</dbReference>
<dbReference type="Gene3D" id="3.40.1050.10">
    <property type="entry name" value="Carbonic anhydrase"/>
    <property type="match status" value="1"/>
</dbReference>
<evidence type="ECO:0000313" key="11">
    <source>
        <dbReference type="Proteomes" id="UP000646749"/>
    </source>
</evidence>
<evidence type="ECO:0000256" key="7">
    <source>
        <dbReference type="SAM" id="MobiDB-lite"/>
    </source>
</evidence>
<evidence type="ECO:0000256" key="3">
    <source>
        <dbReference type="ARBA" id="ARBA00022692"/>
    </source>
</evidence>
<keyword evidence="3 8" id="KW-0812">Transmembrane</keyword>
<comment type="function">
    <text evidence="6">Catalyzes the reversible hydration of carbon dioxide to form bicarbonate.</text>
</comment>
<feature type="transmembrane region" description="Helical" evidence="8">
    <location>
        <begin position="27"/>
        <end position="47"/>
    </location>
</feature>
<dbReference type="InterPro" id="IPR001765">
    <property type="entry name" value="Carbonic_anhydrase"/>
</dbReference>
<feature type="transmembrane region" description="Helical" evidence="8">
    <location>
        <begin position="202"/>
        <end position="220"/>
    </location>
</feature>
<name>A0ABQ4DVD8_9ACTN</name>
<evidence type="ECO:0000256" key="2">
    <source>
        <dbReference type="ARBA" id="ARBA00006217"/>
    </source>
</evidence>
<feature type="transmembrane region" description="Helical" evidence="8">
    <location>
        <begin position="333"/>
        <end position="350"/>
    </location>
</feature>
<evidence type="ECO:0000256" key="6">
    <source>
        <dbReference type="ARBA" id="ARBA00024993"/>
    </source>
</evidence>
<comment type="similarity">
    <text evidence="2">Belongs to the beta-class carbonic anhydrase family.</text>
</comment>
<dbReference type="SUPFAM" id="SSF53056">
    <property type="entry name" value="beta-carbonic anhydrase, cab"/>
    <property type="match status" value="1"/>
</dbReference>
<evidence type="ECO:0000313" key="10">
    <source>
        <dbReference type="EMBL" id="GIG86427.1"/>
    </source>
</evidence>